<dbReference type="Proteomes" id="UP000008744">
    <property type="component" value="Unassembled WGS sequence"/>
</dbReference>
<dbReference type="HOGENOM" id="CLU_058245_0_0_1"/>
<feature type="domain" description="CCD97-like C-terminal" evidence="2">
    <location>
        <begin position="127"/>
        <end position="326"/>
    </location>
</feature>
<dbReference type="STRING" id="7234.B4G901"/>
<protein>
    <submittedName>
        <fullName evidence="3">GL19383</fullName>
    </submittedName>
</protein>
<evidence type="ECO:0000313" key="3">
    <source>
        <dbReference type="EMBL" id="EDW28831.1"/>
    </source>
</evidence>
<dbReference type="InterPro" id="IPR018613">
    <property type="entry name" value="Ccdc97-like"/>
</dbReference>
<evidence type="ECO:0000313" key="4">
    <source>
        <dbReference type="Proteomes" id="UP000008744"/>
    </source>
</evidence>
<name>B4G901_DROPE</name>
<dbReference type="PANTHER" id="PTHR31840">
    <property type="entry name" value="COILED-COIL DOMAIN-CONTAINING PROTEIN 97"/>
    <property type="match status" value="1"/>
</dbReference>
<sequence length="365" mass="42199">MTTGDGVDDSGAQGNGTGAQKASLPSQLMDIFKSLAENDKIIFKSQQIDDPELPFVEKQQIAQESFEKNRENFLIRFGSFLNASQLSSFQSLAIREPIKAEENLEEMCLLLEDFKRKLNTRTVCVKNRRYQALQQLLQKGEYFSEHEMMQRAPDLYQELVGQYLTEKEKKARDSYDVRNTSFSGILMHTLEKKQRDELLEGTQLQTAMEEEEQKPQERQEDEEPVDFEVPAACRRQWGEFEEDAPIACSTSQNVVPPATLKVTKISTPEYYNPGERELLRNEFLSMMKERFLSGEDKDFDYTAVDDDSTLDDLKLIEQDEEDAYFEPSDEEVEQPVDKPDEASSSEDELDVYMRHLNNHHSLQQH</sequence>
<dbReference type="InterPro" id="IPR040233">
    <property type="entry name" value="CCD97-like_C"/>
</dbReference>
<feature type="region of interest" description="Disordered" evidence="1">
    <location>
        <begin position="323"/>
        <end position="365"/>
    </location>
</feature>
<dbReference type="eggNOG" id="KOG3044">
    <property type="taxonomic scope" value="Eukaryota"/>
</dbReference>
<feature type="region of interest" description="Disordered" evidence="1">
    <location>
        <begin position="1"/>
        <end position="22"/>
    </location>
</feature>
<dbReference type="EMBL" id="CH479180">
    <property type="protein sequence ID" value="EDW28831.1"/>
    <property type="molecule type" value="Genomic_DNA"/>
</dbReference>
<keyword evidence="4" id="KW-1185">Reference proteome</keyword>
<dbReference type="Pfam" id="PF09747">
    <property type="entry name" value="CCD97-like_C"/>
    <property type="match status" value="1"/>
</dbReference>
<proteinExistence type="predicted"/>
<reference evidence="3 4" key="1">
    <citation type="journal article" date="2007" name="Nature">
        <title>Evolution of genes and genomes on the Drosophila phylogeny.</title>
        <authorList>
            <consortium name="Drosophila 12 Genomes Consortium"/>
            <person name="Clark A.G."/>
            <person name="Eisen M.B."/>
            <person name="Smith D.R."/>
            <person name="Bergman C.M."/>
            <person name="Oliver B."/>
            <person name="Markow T.A."/>
            <person name="Kaufman T.C."/>
            <person name="Kellis M."/>
            <person name="Gelbart W."/>
            <person name="Iyer V.N."/>
            <person name="Pollard D.A."/>
            <person name="Sackton T.B."/>
            <person name="Larracuente A.M."/>
            <person name="Singh N.D."/>
            <person name="Abad J.P."/>
            <person name="Abt D.N."/>
            <person name="Adryan B."/>
            <person name="Aguade M."/>
            <person name="Akashi H."/>
            <person name="Anderson W.W."/>
            <person name="Aquadro C.F."/>
            <person name="Ardell D.H."/>
            <person name="Arguello R."/>
            <person name="Artieri C.G."/>
            <person name="Barbash D.A."/>
            <person name="Barker D."/>
            <person name="Barsanti P."/>
            <person name="Batterham P."/>
            <person name="Batzoglou S."/>
            <person name="Begun D."/>
            <person name="Bhutkar A."/>
            <person name="Blanco E."/>
            <person name="Bosak S.A."/>
            <person name="Bradley R.K."/>
            <person name="Brand A.D."/>
            <person name="Brent M.R."/>
            <person name="Brooks A.N."/>
            <person name="Brown R.H."/>
            <person name="Butlin R.K."/>
            <person name="Caggese C."/>
            <person name="Calvi B.R."/>
            <person name="Bernardo de Carvalho A."/>
            <person name="Caspi A."/>
            <person name="Castrezana S."/>
            <person name="Celniker S.E."/>
            <person name="Chang J.L."/>
            <person name="Chapple C."/>
            <person name="Chatterji S."/>
            <person name="Chinwalla A."/>
            <person name="Civetta A."/>
            <person name="Clifton S.W."/>
            <person name="Comeron J.M."/>
            <person name="Costello J.C."/>
            <person name="Coyne J.A."/>
            <person name="Daub J."/>
            <person name="David R.G."/>
            <person name="Delcher A.L."/>
            <person name="Delehaunty K."/>
            <person name="Do C.B."/>
            <person name="Ebling H."/>
            <person name="Edwards K."/>
            <person name="Eickbush T."/>
            <person name="Evans J.D."/>
            <person name="Filipski A."/>
            <person name="Findeiss S."/>
            <person name="Freyhult E."/>
            <person name="Fulton L."/>
            <person name="Fulton R."/>
            <person name="Garcia A.C."/>
            <person name="Gardiner A."/>
            <person name="Garfield D.A."/>
            <person name="Garvin B.E."/>
            <person name="Gibson G."/>
            <person name="Gilbert D."/>
            <person name="Gnerre S."/>
            <person name="Godfrey J."/>
            <person name="Good R."/>
            <person name="Gotea V."/>
            <person name="Gravely B."/>
            <person name="Greenberg A.J."/>
            <person name="Griffiths-Jones S."/>
            <person name="Gross S."/>
            <person name="Guigo R."/>
            <person name="Gustafson E.A."/>
            <person name="Haerty W."/>
            <person name="Hahn M.W."/>
            <person name="Halligan D.L."/>
            <person name="Halpern A.L."/>
            <person name="Halter G.M."/>
            <person name="Han M.V."/>
            <person name="Heger A."/>
            <person name="Hillier L."/>
            <person name="Hinrichs A.S."/>
            <person name="Holmes I."/>
            <person name="Hoskins R.A."/>
            <person name="Hubisz M.J."/>
            <person name="Hultmark D."/>
            <person name="Huntley M.A."/>
            <person name="Jaffe D.B."/>
            <person name="Jagadeeshan S."/>
            <person name="Jeck W.R."/>
            <person name="Johnson J."/>
            <person name="Jones C.D."/>
            <person name="Jordan W.C."/>
            <person name="Karpen G.H."/>
            <person name="Kataoka E."/>
            <person name="Keightley P.D."/>
            <person name="Kheradpour P."/>
            <person name="Kirkness E.F."/>
            <person name="Koerich L.B."/>
            <person name="Kristiansen K."/>
            <person name="Kudrna D."/>
            <person name="Kulathinal R.J."/>
            <person name="Kumar S."/>
            <person name="Kwok R."/>
            <person name="Lander E."/>
            <person name="Langley C.H."/>
            <person name="Lapoint R."/>
            <person name="Lazzaro B.P."/>
            <person name="Lee S.J."/>
            <person name="Levesque L."/>
            <person name="Li R."/>
            <person name="Lin C.F."/>
            <person name="Lin M.F."/>
            <person name="Lindblad-Toh K."/>
            <person name="Llopart A."/>
            <person name="Long M."/>
            <person name="Low L."/>
            <person name="Lozovsky E."/>
            <person name="Lu J."/>
            <person name="Luo M."/>
            <person name="Machado C.A."/>
            <person name="Makalowski W."/>
            <person name="Marzo M."/>
            <person name="Matsuda M."/>
            <person name="Matzkin L."/>
            <person name="McAllister B."/>
            <person name="McBride C.S."/>
            <person name="McKernan B."/>
            <person name="McKernan K."/>
            <person name="Mendez-Lago M."/>
            <person name="Minx P."/>
            <person name="Mollenhauer M.U."/>
            <person name="Montooth K."/>
            <person name="Mount S.M."/>
            <person name="Mu X."/>
            <person name="Myers E."/>
            <person name="Negre B."/>
            <person name="Newfeld S."/>
            <person name="Nielsen R."/>
            <person name="Noor M.A."/>
            <person name="O'Grady P."/>
            <person name="Pachter L."/>
            <person name="Papaceit M."/>
            <person name="Parisi M.J."/>
            <person name="Parisi M."/>
            <person name="Parts L."/>
            <person name="Pedersen J.S."/>
            <person name="Pesole G."/>
            <person name="Phillippy A.M."/>
            <person name="Ponting C.P."/>
            <person name="Pop M."/>
            <person name="Porcelli D."/>
            <person name="Powell J.R."/>
            <person name="Prohaska S."/>
            <person name="Pruitt K."/>
            <person name="Puig M."/>
            <person name="Quesneville H."/>
            <person name="Ram K.R."/>
            <person name="Rand D."/>
            <person name="Rasmussen M.D."/>
            <person name="Reed L.K."/>
            <person name="Reenan R."/>
            <person name="Reily A."/>
            <person name="Remington K.A."/>
            <person name="Rieger T.T."/>
            <person name="Ritchie M.G."/>
            <person name="Robin C."/>
            <person name="Rogers Y.H."/>
            <person name="Rohde C."/>
            <person name="Rozas J."/>
            <person name="Rubenfield M.J."/>
            <person name="Ruiz A."/>
            <person name="Russo S."/>
            <person name="Salzberg S.L."/>
            <person name="Sanchez-Gracia A."/>
            <person name="Saranga D.J."/>
            <person name="Sato H."/>
            <person name="Schaeffer S.W."/>
            <person name="Schatz M.C."/>
            <person name="Schlenke T."/>
            <person name="Schwartz R."/>
            <person name="Segarra C."/>
            <person name="Singh R.S."/>
            <person name="Sirot L."/>
            <person name="Sirota M."/>
            <person name="Sisneros N.B."/>
            <person name="Smith C.D."/>
            <person name="Smith T.F."/>
            <person name="Spieth J."/>
            <person name="Stage D.E."/>
            <person name="Stark A."/>
            <person name="Stephan W."/>
            <person name="Strausberg R.L."/>
            <person name="Strempel S."/>
            <person name="Sturgill D."/>
            <person name="Sutton G."/>
            <person name="Sutton G.G."/>
            <person name="Tao W."/>
            <person name="Teichmann S."/>
            <person name="Tobari Y.N."/>
            <person name="Tomimura Y."/>
            <person name="Tsolas J.M."/>
            <person name="Valente V.L."/>
            <person name="Venter E."/>
            <person name="Venter J.C."/>
            <person name="Vicario S."/>
            <person name="Vieira F.G."/>
            <person name="Vilella A.J."/>
            <person name="Villasante A."/>
            <person name="Walenz B."/>
            <person name="Wang J."/>
            <person name="Wasserman M."/>
            <person name="Watts T."/>
            <person name="Wilson D."/>
            <person name="Wilson R.K."/>
            <person name="Wing R.A."/>
            <person name="Wolfner M.F."/>
            <person name="Wong A."/>
            <person name="Wong G.K."/>
            <person name="Wu C.I."/>
            <person name="Wu G."/>
            <person name="Yamamoto D."/>
            <person name="Yang H.P."/>
            <person name="Yang S.P."/>
            <person name="Yorke J.A."/>
            <person name="Yoshida K."/>
            <person name="Zdobnov E."/>
            <person name="Zhang P."/>
            <person name="Zhang Y."/>
            <person name="Zimin A.V."/>
            <person name="Baldwin J."/>
            <person name="Abdouelleil A."/>
            <person name="Abdulkadir J."/>
            <person name="Abebe A."/>
            <person name="Abera B."/>
            <person name="Abreu J."/>
            <person name="Acer S.C."/>
            <person name="Aftuck L."/>
            <person name="Alexander A."/>
            <person name="An P."/>
            <person name="Anderson E."/>
            <person name="Anderson S."/>
            <person name="Arachi H."/>
            <person name="Azer M."/>
            <person name="Bachantsang P."/>
            <person name="Barry A."/>
            <person name="Bayul T."/>
            <person name="Berlin A."/>
            <person name="Bessette D."/>
            <person name="Bloom T."/>
            <person name="Blye J."/>
            <person name="Boguslavskiy L."/>
            <person name="Bonnet C."/>
            <person name="Boukhgalter B."/>
            <person name="Bourzgui I."/>
            <person name="Brown A."/>
            <person name="Cahill P."/>
            <person name="Channer S."/>
            <person name="Cheshatsang Y."/>
            <person name="Chuda L."/>
            <person name="Citroen M."/>
            <person name="Collymore A."/>
            <person name="Cooke P."/>
            <person name="Costello M."/>
            <person name="D'Aco K."/>
            <person name="Daza R."/>
            <person name="De Haan G."/>
            <person name="DeGray S."/>
            <person name="DeMaso C."/>
            <person name="Dhargay N."/>
            <person name="Dooley K."/>
            <person name="Dooley E."/>
            <person name="Doricent M."/>
            <person name="Dorje P."/>
            <person name="Dorjee K."/>
            <person name="Dupes A."/>
            <person name="Elong R."/>
            <person name="Falk J."/>
            <person name="Farina A."/>
            <person name="Faro S."/>
            <person name="Ferguson D."/>
            <person name="Fisher S."/>
            <person name="Foley C.D."/>
            <person name="Franke A."/>
            <person name="Friedrich D."/>
            <person name="Gadbois L."/>
            <person name="Gearin G."/>
            <person name="Gearin C.R."/>
            <person name="Giannoukos G."/>
            <person name="Goode T."/>
            <person name="Graham J."/>
            <person name="Grandbois E."/>
            <person name="Grewal S."/>
            <person name="Gyaltsen K."/>
            <person name="Hafez N."/>
            <person name="Hagos B."/>
            <person name="Hall J."/>
            <person name="Henson C."/>
            <person name="Hollinger A."/>
            <person name="Honan T."/>
            <person name="Huard M.D."/>
            <person name="Hughes L."/>
            <person name="Hurhula B."/>
            <person name="Husby M.E."/>
            <person name="Kamat A."/>
            <person name="Kanga B."/>
            <person name="Kashin S."/>
            <person name="Khazanovich D."/>
            <person name="Kisner P."/>
            <person name="Lance K."/>
            <person name="Lara M."/>
            <person name="Lee W."/>
            <person name="Lennon N."/>
            <person name="Letendre F."/>
            <person name="LeVine R."/>
            <person name="Lipovsky A."/>
            <person name="Liu X."/>
            <person name="Liu J."/>
            <person name="Liu S."/>
            <person name="Lokyitsang T."/>
            <person name="Lokyitsang Y."/>
            <person name="Lubonja R."/>
            <person name="Lui A."/>
            <person name="MacDonald P."/>
            <person name="Magnisalis V."/>
            <person name="Maru K."/>
            <person name="Matthews C."/>
            <person name="McCusker W."/>
            <person name="McDonough S."/>
            <person name="Mehta T."/>
            <person name="Meldrim J."/>
            <person name="Meneus L."/>
            <person name="Mihai O."/>
            <person name="Mihalev A."/>
            <person name="Mihova T."/>
            <person name="Mittelman R."/>
            <person name="Mlenga V."/>
            <person name="Montmayeur A."/>
            <person name="Mulrain L."/>
            <person name="Navidi A."/>
            <person name="Naylor J."/>
            <person name="Negash T."/>
            <person name="Nguyen T."/>
            <person name="Nguyen N."/>
            <person name="Nicol R."/>
            <person name="Norbu C."/>
            <person name="Norbu N."/>
            <person name="Novod N."/>
            <person name="O'Neill B."/>
            <person name="Osman S."/>
            <person name="Markiewicz E."/>
            <person name="Oyono O.L."/>
            <person name="Patti C."/>
            <person name="Phunkhang P."/>
            <person name="Pierre F."/>
            <person name="Priest M."/>
            <person name="Raghuraman S."/>
            <person name="Rege F."/>
            <person name="Reyes R."/>
            <person name="Rise C."/>
            <person name="Rogov P."/>
            <person name="Ross K."/>
            <person name="Ryan E."/>
            <person name="Settipalli S."/>
            <person name="Shea T."/>
            <person name="Sherpa N."/>
            <person name="Shi L."/>
            <person name="Shih D."/>
            <person name="Sparrow T."/>
            <person name="Spaulding J."/>
            <person name="Stalker J."/>
            <person name="Stange-Thomann N."/>
            <person name="Stavropoulos S."/>
            <person name="Stone C."/>
            <person name="Strader C."/>
            <person name="Tesfaye S."/>
            <person name="Thomson T."/>
            <person name="Thoulutsang Y."/>
            <person name="Thoulutsang D."/>
            <person name="Topham K."/>
            <person name="Topping I."/>
            <person name="Tsamla T."/>
            <person name="Vassiliev H."/>
            <person name="Vo A."/>
            <person name="Wangchuk T."/>
            <person name="Wangdi T."/>
            <person name="Weiand M."/>
            <person name="Wilkinson J."/>
            <person name="Wilson A."/>
            <person name="Yadav S."/>
            <person name="Young G."/>
            <person name="Yu Q."/>
            <person name="Zembek L."/>
            <person name="Zhong D."/>
            <person name="Zimmer A."/>
            <person name="Zwirko Z."/>
            <person name="Jaffe D.B."/>
            <person name="Alvarez P."/>
            <person name="Brockman W."/>
            <person name="Butler J."/>
            <person name="Chin C."/>
            <person name="Gnerre S."/>
            <person name="Grabherr M."/>
            <person name="Kleber M."/>
            <person name="Mauceli E."/>
            <person name="MacCallum I."/>
        </authorList>
    </citation>
    <scope>NUCLEOTIDE SEQUENCE [LARGE SCALE GENOMIC DNA]</scope>
    <source>
        <strain evidence="4">MSH-3 / Tucson 14011-0111.49</strain>
    </source>
</reference>
<feature type="compositionally biased region" description="Acidic residues" evidence="1">
    <location>
        <begin position="323"/>
        <end position="334"/>
    </location>
</feature>
<dbReference type="OrthoDB" id="333176at2759"/>
<dbReference type="OMA" id="LDVYMRH"/>
<gene>
    <name evidence="3" type="primary">Dper\GL19383</name>
    <name evidence="3" type="ORF">Dper_GL19383</name>
</gene>
<organism evidence="4">
    <name type="scientific">Drosophila persimilis</name>
    <name type="common">Fruit fly</name>
    <dbReference type="NCBI Taxonomy" id="7234"/>
    <lineage>
        <taxon>Eukaryota</taxon>
        <taxon>Metazoa</taxon>
        <taxon>Ecdysozoa</taxon>
        <taxon>Arthropoda</taxon>
        <taxon>Hexapoda</taxon>
        <taxon>Insecta</taxon>
        <taxon>Pterygota</taxon>
        <taxon>Neoptera</taxon>
        <taxon>Endopterygota</taxon>
        <taxon>Diptera</taxon>
        <taxon>Brachycera</taxon>
        <taxon>Muscomorpha</taxon>
        <taxon>Ephydroidea</taxon>
        <taxon>Drosophilidae</taxon>
        <taxon>Drosophila</taxon>
        <taxon>Sophophora</taxon>
    </lineage>
</organism>
<dbReference type="AlphaFoldDB" id="B4G901"/>
<accession>B4G901</accession>
<evidence type="ECO:0000256" key="1">
    <source>
        <dbReference type="SAM" id="MobiDB-lite"/>
    </source>
</evidence>
<dbReference type="PANTHER" id="PTHR31840:SF1">
    <property type="entry name" value="COILED-COIL DOMAIN-CONTAINING PROTEIN 97"/>
    <property type="match status" value="1"/>
</dbReference>
<dbReference type="PhylomeDB" id="B4G901"/>
<evidence type="ECO:0000259" key="2">
    <source>
        <dbReference type="Pfam" id="PF09747"/>
    </source>
</evidence>